<dbReference type="InterPro" id="IPR036286">
    <property type="entry name" value="LexA/Signal_pep-like_sf"/>
</dbReference>
<dbReference type="GO" id="GO:0042720">
    <property type="term" value="C:mitochondrial inner membrane peptidase complex"/>
    <property type="evidence" value="ECO:0007669"/>
    <property type="project" value="InterPro"/>
</dbReference>
<feature type="region of interest" description="Disordered" evidence="7">
    <location>
        <begin position="311"/>
        <end position="339"/>
    </location>
</feature>
<evidence type="ECO:0000256" key="3">
    <source>
        <dbReference type="ARBA" id="ARBA00022692"/>
    </source>
</evidence>
<dbReference type="KEGG" id="pfp:PFL1_04517"/>
<dbReference type="eggNOG" id="KOG1568">
    <property type="taxonomic scope" value="Eukaryota"/>
</dbReference>
<dbReference type="EMBL" id="KE361637">
    <property type="protein sequence ID" value="EPQ27772.1"/>
    <property type="molecule type" value="Genomic_DNA"/>
</dbReference>
<dbReference type="HOGENOM" id="CLU_056215_0_0_1"/>
<dbReference type="PANTHER" id="PTHR46041:SF2">
    <property type="entry name" value="MITOCHONDRIAL INNER MEMBRANE PROTEASE SUBUNIT 2"/>
    <property type="match status" value="1"/>
</dbReference>
<feature type="compositionally biased region" description="Polar residues" evidence="7">
    <location>
        <begin position="84"/>
        <end position="105"/>
    </location>
</feature>
<dbReference type="RefSeq" id="XP_007880234.1">
    <property type="nucleotide sequence ID" value="XM_007882043.1"/>
</dbReference>
<accession>A0A061H4F3</accession>
<evidence type="ECO:0000256" key="5">
    <source>
        <dbReference type="ARBA" id="ARBA00022989"/>
    </source>
</evidence>
<sequence length="456" mass="48439">MLAQASSRCGVGGGGGGGMSRLSRQASALRIAQATSVAADRAGARAEIPGLRRPLSSCCPRPDRGPVSRPPTSLHAAVPVARSHSATSSARLQTRSQTSTATQPASEKAPAREENGSQRGWTLPPLRRRRPRSIFWRIACWIPVAAFVTAHFCSIGNITGGSMSPTFNGPFAEASAANSRSDVVLLNRLAAAKGKFKVGDIVVLISPLDPNQLLTKRIIALQGDVVRVWAPDATGRGGKWTRLKVPPGHVWIEGDAAVDIVPGSLGRTAGYGVARNGPMAKGKSRDSREFGPVPVGLITARIDAILWPPKRFGRPAPRPVPSDQAMVSKHQYPPSLSETSALAAQQFDEDERLRSIATQVHPSLARILDEMESRVDSARVKAHPQDSRLSPYVDWTDGSRIDADGDETRKQGGGRRAVPTADGAASSGRDGKQGAGMRRYWNAMSRGGSLGDDAED</sequence>
<dbReference type="Pfam" id="PF10502">
    <property type="entry name" value="Peptidase_S26"/>
    <property type="match status" value="1"/>
</dbReference>
<feature type="region of interest" description="Disordered" evidence="7">
    <location>
        <begin position="1"/>
        <end position="27"/>
    </location>
</feature>
<feature type="domain" description="Peptidase S26" evidence="9">
    <location>
        <begin position="137"/>
        <end position="228"/>
    </location>
</feature>
<dbReference type="SUPFAM" id="SSF51306">
    <property type="entry name" value="LexA/Signal peptidase"/>
    <property type="match status" value="2"/>
</dbReference>
<name>A0A061H4F3_9BASI</name>
<evidence type="ECO:0000256" key="4">
    <source>
        <dbReference type="ARBA" id="ARBA00022801"/>
    </source>
</evidence>
<evidence type="ECO:0000259" key="9">
    <source>
        <dbReference type="Pfam" id="PF10502"/>
    </source>
</evidence>
<dbReference type="AlphaFoldDB" id="A0A061H4F3"/>
<keyword evidence="3 8" id="KW-0812">Transmembrane</keyword>
<keyword evidence="4" id="KW-0378">Hydrolase</keyword>
<dbReference type="InterPro" id="IPR037730">
    <property type="entry name" value="IMP2"/>
</dbReference>
<dbReference type="CDD" id="cd06530">
    <property type="entry name" value="S26_SPase_I"/>
    <property type="match status" value="1"/>
</dbReference>
<dbReference type="GeneID" id="19318618"/>
<dbReference type="GO" id="GO:0006627">
    <property type="term" value="P:protein processing involved in protein targeting to mitochondrion"/>
    <property type="evidence" value="ECO:0007669"/>
    <property type="project" value="InterPro"/>
</dbReference>
<feature type="region of interest" description="Disordered" evidence="7">
    <location>
        <begin position="52"/>
        <end position="124"/>
    </location>
</feature>
<organism evidence="10 11">
    <name type="scientific">Pseudozyma flocculosa PF-1</name>
    <dbReference type="NCBI Taxonomy" id="1277687"/>
    <lineage>
        <taxon>Eukaryota</taxon>
        <taxon>Fungi</taxon>
        <taxon>Dikarya</taxon>
        <taxon>Basidiomycota</taxon>
        <taxon>Ustilaginomycotina</taxon>
        <taxon>Ustilaginomycetes</taxon>
        <taxon>Ustilaginales</taxon>
        <taxon>Ustilaginaceae</taxon>
        <taxon>Pseudozyma</taxon>
    </lineage>
</organism>
<evidence type="ECO:0000256" key="2">
    <source>
        <dbReference type="ARBA" id="ARBA00022670"/>
    </source>
</evidence>
<proteinExistence type="predicted"/>
<evidence type="ECO:0000313" key="11">
    <source>
        <dbReference type="Proteomes" id="UP000053664"/>
    </source>
</evidence>
<keyword evidence="6 8" id="KW-0472">Membrane</keyword>
<feature type="compositionally biased region" description="Basic and acidic residues" evidence="7">
    <location>
        <begin position="397"/>
        <end position="410"/>
    </location>
</feature>
<feature type="compositionally biased region" description="Gly residues" evidence="7">
    <location>
        <begin position="10"/>
        <end position="19"/>
    </location>
</feature>
<evidence type="ECO:0000313" key="10">
    <source>
        <dbReference type="EMBL" id="EPQ27772.1"/>
    </source>
</evidence>
<gene>
    <name evidence="10" type="ORF">PFL1_04517</name>
</gene>
<keyword evidence="2" id="KW-0645">Protease</keyword>
<dbReference type="Gene3D" id="2.10.109.10">
    <property type="entry name" value="Umud Fragment, subunit A"/>
    <property type="match status" value="1"/>
</dbReference>
<feature type="transmembrane region" description="Helical" evidence="8">
    <location>
        <begin position="134"/>
        <end position="152"/>
    </location>
</feature>
<dbReference type="PANTHER" id="PTHR46041">
    <property type="entry name" value="MITOCHONDRIAL INNER MEMBRANE PROTEASE SUBUNIT 2"/>
    <property type="match status" value="1"/>
</dbReference>
<dbReference type="InterPro" id="IPR019533">
    <property type="entry name" value="Peptidase_S26"/>
</dbReference>
<evidence type="ECO:0000256" key="6">
    <source>
        <dbReference type="ARBA" id="ARBA00023136"/>
    </source>
</evidence>
<comment type="subcellular location">
    <subcellularLocation>
        <location evidence="1">Membrane</location>
        <topology evidence="1">Single-pass membrane protein</topology>
    </subcellularLocation>
</comment>
<evidence type="ECO:0000256" key="7">
    <source>
        <dbReference type="SAM" id="MobiDB-lite"/>
    </source>
</evidence>
<evidence type="ECO:0000256" key="1">
    <source>
        <dbReference type="ARBA" id="ARBA00004167"/>
    </source>
</evidence>
<dbReference type="OrthoDB" id="308440at2759"/>
<dbReference type="GO" id="GO:0006465">
    <property type="term" value="P:signal peptide processing"/>
    <property type="evidence" value="ECO:0007669"/>
    <property type="project" value="InterPro"/>
</dbReference>
<keyword evidence="5 8" id="KW-1133">Transmembrane helix</keyword>
<protein>
    <recommendedName>
        <fullName evidence="9">Peptidase S26 domain-containing protein</fullName>
    </recommendedName>
</protein>
<feature type="region of interest" description="Disordered" evidence="7">
    <location>
        <begin position="378"/>
        <end position="456"/>
    </location>
</feature>
<evidence type="ECO:0000256" key="8">
    <source>
        <dbReference type="SAM" id="Phobius"/>
    </source>
</evidence>
<dbReference type="GO" id="GO:0004252">
    <property type="term" value="F:serine-type endopeptidase activity"/>
    <property type="evidence" value="ECO:0007669"/>
    <property type="project" value="InterPro"/>
</dbReference>
<reference evidence="10 11" key="1">
    <citation type="journal article" date="2013" name="Plant Cell">
        <title>The transition from a phytopathogenic smut ancestor to an anamorphic biocontrol agent deciphered by comparative whole-genome analysis.</title>
        <authorList>
            <person name="Lefebvre F."/>
            <person name="Joly D.L."/>
            <person name="Labbe C."/>
            <person name="Teichmann B."/>
            <person name="Linning R."/>
            <person name="Belzile F."/>
            <person name="Bakkeren G."/>
            <person name="Belanger R.R."/>
        </authorList>
    </citation>
    <scope>NUCLEOTIDE SEQUENCE [LARGE SCALE GENOMIC DNA]</scope>
    <source>
        <strain evidence="10 11">PF-1</strain>
    </source>
</reference>
<dbReference type="Proteomes" id="UP000053664">
    <property type="component" value="Unassembled WGS sequence"/>
</dbReference>